<evidence type="ECO:0000256" key="1">
    <source>
        <dbReference type="SAM" id="Phobius"/>
    </source>
</evidence>
<feature type="transmembrane region" description="Helical" evidence="1">
    <location>
        <begin position="100"/>
        <end position="118"/>
    </location>
</feature>
<reference evidence="2 3" key="1">
    <citation type="submission" date="2006-05" db="EMBL/GenBank/DDBJ databases">
        <authorList>
            <person name="Paulsen I."/>
        </authorList>
    </citation>
    <scope>NUCLEOTIDE SEQUENCE [LARGE SCALE GENOMIC DNA]</scope>
    <source>
        <strain evidence="2 3">GT1</strain>
    </source>
</reference>
<keyword evidence="1" id="KW-1133">Transmembrane helix</keyword>
<dbReference type="AlphaFoldDB" id="S7VNK2"/>
<gene>
    <name evidence="2" type="ORF">TGGT1_411240</name>
</gene>
<proteinExistence type="predicted"/>
<accession>S7VNK2</accession>
<sequence length="169" mass="18317">MMNLPSAATAAFFTVYFGGPRDFRIRSLVGATNVVDSITAIDGKADDSGATLVASSPATQGEAEHQVTQVEIFSKSSRNIPNKKTTVALRRIKKANAITTFWLLTGVLGLMLVSVKLLTCRQDLLRNTGRGPEGNTVRRLAEGGDDNDKCIKWHDFLAVVTTMCECLLK</sequence>
<reference evidence="2 3" key="2">
    <citation type="submission" date="2013-05" db="EMBL/GenBank/DDBJ databases">
        <authorList>
            <person name="Sibley D."/>
            <person name="Venepally P."/>
            <person name="Karamycheva S."/>
            <person name="Hadjithomas M."/>
            <person name="Khan A."/>
            <person name="Brunk B."/>
            <person name="Roos D."/>
            <person name="Caler E."/>
            <person name="Lorenzi H."/>
        </authorList>
    </citation>
    <scope>NUCLEOTIDE SEQUENCE [LARGE SCALE GENOMIC DNA]</scope>
    <source>
        <strain evidence="2 3">GT1</strain>
    </source>
</reference>
<dbReference type="Proteomes" id="UP000005641">
    <property type="component" value="Unassembled WGS sequence"/>
</dbReference>
<evidence type="ECO:0000313" key="2">
    <source>
        <dbReference type="EMBL" id="EPR56799.1"/>
    </source>
</evidence>
<dbReference type="VEuPathDB" id="ToxoDB:TGGT1_411240"/>
<evidence type="ECO:0000313" key="3">
    <source>
        <dbReference type="Proteomes" id="UP000005641"/>
    </source>
</evidence>
<organism evidence="2 3">
    <name type="scientific">Toxoplasma gondii (strain ATCC 50853 / GT1)</name>
    <dbReference type="NCBI Taxonomy" id="507601"/>
    <lineage>
        <taxon>Eukaryota</taxon>
        <taxon>Sar</taxon>
        <taxon>Alveolata</taxon>
        <taxon>Apicomplexa</taxon>
        <taxon>Conoidasida</taxon>
        <taxon>Coccidia</taxon>
        <taxon>Eucoccidiorida</taxon>
        <taxon>Eimeriorina</taxon>
        <taxon>Sarcocystidae</taxon>
        <taxon>Toxoplasma</taxon>
    </lineage>
</organism>
<dbReference type="EMBL" id="AAQM03000454">
    <property type="protein sequence ID" value="EPR56799.1"/>
    <property type="molecule type" value="Genomic_DNA"/>
</dbReference>
<comment type="caution">
    <text evidence="2">The sequence shown here is derived from an EMBL/GenBank/DDBJ whole genome shotgun (WGS) entry which is preliminary data.</text>
</comment>
<protein>
    <submittedName>
        <fullName evidence="2">Toxoplasma gondii family B protein</fullName>
    </submittedName>
</protein>
<name>S7VNK2_TOXGG</name>
<keyword evidence="1" id="KW-0472">Membrane</keyword>
<keyword evidence="1" id="KW-0812">Transmembrane</keyword>